<dbReference type="InterPro" id="IPR021795">
    <property type="entry name" value="DUF3363"/>
</dbReference>
<dbReference type="Proteomes" id="UP000286954">
    <property type="component" value="Chromosome"/>
</dbReference>
<gene>
    <name evidence="2" type="ORF">X907_1547</name>
</gene>
<dbReference type="Pfam" id="PF11843">
    <property type="entry name" value="DUF3363"/>
    <property type="match status" value="2"/>
</dbReference>
<proteinExistence type="predicted"/>
<evidence type="ECO:0000313" key="3">
    <source>
        <dbReference type="Proteomes" id="UP000286954"/>
    </source>
</evidence>
<dbReference type="AlphaFoldDB" id="A0A3T0E9U4"/>
<dbReference type="KEGG" id="gak:X907_1547"/>
<keyword evidence="3" id="KW-1185">Reference proteome</keyword>
<accession>A0A3T0E9U4</accession>
<evidence type="ECO:0008006" key="4">
    <source>
        <dbReference type="Google" id="ProtNLM"/>
    </source>
</evidence>
<name>A0A3T0E9U4_9PROT</name>
<feature type="region of interest" description="Disordered" evidence="1">
    <location>
        <begin position="56"/>
        <end position="75"/>
    </location>
</feature>
<organism evidence="2 3">
    <name type="scientific">Glycocaulis alkaliphilus</name>
    <dbReference type="NCBI Taxonomy" id="1434191"/>
    <lineage>
        <taxon>Bacteria</taxon>
        <taxon>Pseudomonadati</taxon>
        <taxon>Pseudomonadota</taxon>
        <taxon>Alphaproteobacteria</taxon>
        <taxon>Maricaulales</taxon>
        <taxon>Maricaulaceae</taxon>
        <taxon>Glycocaulis</taxon>
    </lineage>
</organism>
<sequence>MRVSPCRALSSGRFVMSDRDNDMRIRPGRIRNKGTSARKAQSFVGQVMGAARKAGHTGYKLNGSKGRGRGSQFGRGRFAGAARGLSRTQRRVVIKARVVRHRGARFRSAPLAKHIAYLKREGVTRDGRDAGMFNAEADSVDDRAFAERCEEDRHHFRFIVSPEDADRLEDLRAYTRDLMSQAERDLGTKLDWIGVDHWNTDNPHIHVLVRGRADNGKDLVIARDYISRGFRSRAEQLVELELGPRAEQEIASELQAEVKAERWTGLDRALQGLADDGAGVADLRPGSPEPRDPELRKLLIGRAQTLEGLGLADRLAPAVWSLKPGAQETLRDLAERGDIIKTMHRAMSGGPGRAQTDFAIEDTPTAPVLGRLVERGLHDELRGEAYAVIDAVDGSVHHLRFNDLDATGDTPEGGIVETRVWRSDNGGRQRMALVGRSDLNLETQIGASGATWLDRLQLAKTQAPLSMGGFGAEVREALDRRADHLVAEGLATRNGRRVTFARDLLKTLRERELDAAAARVETETGLLRRNSAEGDRISGTYRRRLDLASGRFAMVDSGLGFELVPWKPQLERHLGQTVTGTMTPGGGIDWSLGRKRGLGI</sequence>
<protein>
    <recommendedName>
        <fullName evidence="4">Type VI secretion protein</fullName>
    </recommendedName>
</protein>
<reference evidence="2 3" key="1">
    <citation type="submission" date="2016-12" db="EMBL/GenBank/DDBJ databases">
        <title>The genome of dimorphic prosthecate Glycocaulis alkaliphilus 6b-8t, isolated from crude oil dictates its adaptability in petroleum environments.</title>
        <authorList>
            <person name="Wu X.-L."/>
            <person name="Geng S."/>
        </authorList>
    </citation>
    <scope>NUCLEOTIDE SEQUENCE [LARGE SCALE GENOMIC DNA]</scope>
    <source>
        <strain evidence="2 3">6B-8</strain>
    </source>
</reference>
<evidence type="ECO:0000256" key="1">
    <source>
        <dbReference type="SAM" id="MobiDB-lite"/>
    </source>
</evidence>
<dbReference type="EMBL" id="CP018911">
    <property type="protein sequence ID" value="AZU04079.1"/>
    <property type="molecule type" value="Genomic_DNA"/>
</dbReference>
<evidence type="ECO:0000313" key="2">
    <source>
        <dbReference type="EMBL" id="AZU04079.1"/>
    </source>
</evidence>